<protein>
    <submittedName>
        <fullName evidence="3">Uncharacterized protein</fullName>
    </submittedName>
</protein>
<proteinExistence type="predicted"/>
<comment type="caution">
    <text evidence="3">The sequence shown here is derived from an EMBL/GenBank/DDBJ whole genome shotgun (WGS) entry which is preliminary data.</text>
</comment>
<feature type="compositionally biased region" description="Polar residues" evidence="1">
    <location>
        <begin position="53"/>
        <end position="63"/>
    </location>
</feature>
<feature type="region of interest" description="Disordered" evidence="1">
    <location>
        <begin position="44"/>
        <end position="92"/>
    </location>
</feature>
<evidence type="ECO:0000313" key="3">
    <source>
        <dbReference type="EMBL" id="KAF8776158.1"/>
    </source>
</evidence>
<keyword evidence="4" id="KW-1185">Reference proteome</keyword>
<reference evidence="3" key="1">
    <citation type="submission" date="2020-07" db="EMBL/GenBank/DDBJ databases">
        <title>Genome sequence and genetic diversity analysis of an under-domesticated orphan crop, white fonio (Digitaria exilis).</title>
        <authorList>
            <person name="Bennetzen J.L."/>
            <person name="Chen S."/>
            <person name="Ma X."/>
            <person name="Wang X."/>
            <person name="Yssel A.E.J."/>
            <person name="Chaluvadi S.R."/>
            <person name="Johnson M."/>
            <person name="Gangashetty P."/>
            <person name="Hamidou F."/>
            <person name="Sanogo M.D."/>
            <person name="Zwaenepoel A."/>
            <person name="Wallace J."/>
            <person name="Van De Peer Y."/>
            <person name="Van Deynze A."/>
        </authorList>
    </citation>
    <scope>NUCLEOTIDE SEQUENCE</scope>
    <source>
        <tissue evidence="3">Leaves</tissue>
    </source>
</reference>
<feature type="chain" id="PRO_5032820174" evidence="2">
    <location>
        <begin position="26"/>
        <end position="152"/>
    </location>
</feature>
<evidence type="ECO:0000256" key="2">
    <source>
        <dbReference type="SAM" id="SignalP"/>
    </source>
</evidence>
<feature type="signal peptide" evidence="2">
    <location>
        <begin position="1"/>
        <end position="25"/>
    </location>
</feature>
<organism evidence="3 4">
    <name type="scientific">Digitaria exilis</name>
    <dbReference type="NCBI Taxonomy" id="1010633"/>
    <lineage>
        <taxon>Eukaryota</taxon>
        <taxon>Viridiplantae</taxon>
        <taxon>Streptophyta</taxon>
        <taxon>Embryophyta</taxon>
        <taxon>Tracheophyta</taxon>
        <taxon>Spermatophyta</taxon>
        <taxon>Magnoliopsida</taxon>
        <taxon>Liliopsida</taxon>
        <taxon>Poales</taxon>
        <taxon>Poaceae</taxon>
        <taxon>PACMAD clade</taxon>
        <taxon>Panicoideae</taxon>
        <taxon>Panicodae</taxon>
        <taxon>Paniceae</taxon>
        <taxon>Anthephorinae</taxon>
        <taxon>Digitaria</taxon>
    </lineage>
</organism>
<dbReference type="AlphaFoldDB" id="A0A835FW60"/>
<evidence type="ECO:0000313" key="4">
    <source>
        <dbReference type="Proteomes" id="UP000636709"/>
    </source>
</evidence>
<gene>
    <name evidence="3" type="ORF">HU200_003849</name>
</gene>
<dbReference type="Proteomes" id="UP000636709">
    <property type="component" value="Unassembled WGS sequence"/>
</dbReference>
<accession>A0A835FW60</accession>
<sequence length="152" mass="15319">MTKRLQKSVAVLALVLCAAATVAESNTFTFPVYSAARAFHHRRSVSGGKVTAAQPTTVPSTSPAPRAQPPSGAIVVAPVSSPASSPSPVMPVTPAPAPMVPVLSPVTTPAPAPSMSAPVPADPAPPTPGTCATTVTMLHLFFLPCTAEIQFG</sequence>
<dbReference type="EMBL" id="JACEFO010000229">
    <property type="protein sequence ID" value="KAF8776158.1"/>
    <property type="molecule type" value="Genomic_DNA"/>
</dbReference>
<keyword evidence="2" id="KW-0732">Signal</keyword>
<feature type="compositionally biased region" description="Low complexity" evidence="1">
    <location>
        <begin position="69"/>
        <end position="87"/>
    </location>
</feature>
<name>A0A835FW60_9POAL</name>
<evidence type="ECO:0000256" key="1">
    <source>
        <dbReference type="SAM" id="MobiDB-lite"/>
    </source>
</evidence>